<reference evidence="1 2" key="1">
    <citation type="submission" date="2015-04" db="EMBL/GenBank/DDBJ databases">
        <authorList>
            <person name="Syromyatnikov M.Y."/>
            <person name="Popov V.N."/>
        </authorList>
    </citation>
    <scope>NUCLEOTIDE SEQUENCE [LARGE SCALE GENOMIC DNA]</scope>
</reference>
<proteinExistence type="predicted"/>
<evidence type="ECO:0000313" key="1">
    <source>
        <dbReference type="EMBL" id="CRK89535.1"/>
    </source>
</evidence>
<keyword evidence="2" id="KW-1185">Reference proteome</keyword>
<dbReference type="EMBL" id="CVRI01000013">
    <property type="protein sequence ID" value="CRK89535.1"/>
    <property type="molecule type" value="Genomic_DNA"/>
</dbReference>
<name>A0A1J1HNA5_9DIPT</name>
<dbReference type="AlphaFoldDB" id="A0A1J1HNA5"/>
<gene>
    <name evidence="1" type="ORF">CLUMA_CG003350</name>
</gene>
<dbReference type="Proteomes" id="UP000183832">
    <property type="component" value="Unassembled WGS sequence"/>
</dbReference>
<accession>A0A1J1HNA5</accession>
<protein>
    <submittedName>
        <fullName evidence="1">CLUMA_CG003350, isoform A</fullName>
    </submittedName>
</protein>
<evidence type="ECO:0000313" key="2">
    <source>
        <dbReference type="Proteomes" id="UP000183832"/>
    </source>
</evidence>
<organism evidence="1 2">
    <name type="scientific">Clunio marinus</name>
    <dbReference type="NCBI Taxonomy" id="568069"/>
    <lineage>
        <taxon>Eukaryota</taxon>
        <taxon>Metazoa</taxon>
        <taxon>Ecdysozoa</taxon>
        <taxon>Arthropoda</taxon>
        <taxon>Hexapoda</taxon>
        <taxon>Insecta</taxon>
        <taxon>Pterygota</taxon>
        <taxon>Neoptera</taxon>
        <taxon>Endopterygota</taxon>
        <taxon>Diptera</taxon>
        <taxon>Nematocera</taxon>
        <taxon>Chironomoidea</taxon>
        <taxon>Chironomidae</taxon>
        <taxon>Clunio</taxon>
    </lineage>
</organism>
<sequence>MEILMNHHFHHDNQRALQTQTHSIIQSPQLEPNKDFNAHTFWMSNVLFQSIPIELPFVSLPGFNEVCNIDKEEK</sequence>